<name>A0A0F9FMD4_9ZZZZ</name>
<dbReference type="AlphaFoldDB" id="A0A0F9FMD4"/>
<dbReference type="EMBL" id="LAZR01020809">
    <property type="protein sequence ID" value="KKL87549.1"/>
    <property type="molecule type" value="Genomic_DNA"/>
</dbReference>
<keyword evidence="1" id="KW-1133">Transmembrane helix</keyword>
<proteinExistence type="predicted"/>
<comment type="caution">
    <text evidence="2">The sequence shown here is derived from an EMBL/GenBank/DDBJ whole genome shotgun (WGS) entry which is preliminary data.</text>
</comment>
<keyword evidence="1" id="KW-0812">Transmembrane</keyword>
<reference evidence="2" key="1">
    <citation type="journal article" date="2015" name="Nature">
        <title>Complex archaea that bridge the gap between prokaryotes and eukaryotes.</title>
        <authorList>
            <person name="Spang A."/>
            <person name="Saw J.H."/>
            <person name="Jorgensen S.L."/>
            <person name="Zaremba-Niedzwiedzka K."/>
            <person name="Martijn J."/>
            <person name="Lind A.E."/>
            <person name="van Eijk R."/>
            <person name="Schleper C."/>
            <person name="Guy L."/>
            <person name="Ettema T.J."/>
        </authorList>
    </citation>
    <scope>NUCLEOTIDE SEQUENCE</scope>
</reference>
<protein>
    <submittedName>
        <fullName evidence="2">Uncharacterized protein</fullName>
    </submittedName>
</protein>
<accession>A0A0F9FMD4</accession>
<feature type="transmembrane region" description="Helical" evidence="1">
    <location>
        <begin position="42"/>
        <end position="67"/>
    </location>
</feature>
<evidence type="ECO:0000256" key="1">
    <source>
        <dbReference type="SAM" id="Phobius"/>
    </source>
</evidence>
<keyword evidence="1" id="KW-0472">Membrane</keyword>
<evidence type="ECO:0000313" key="2">
    <source>
        <dbReference type="EMBL" id="KKL87549.1"/>
    </source>
</evidence>
<sequence>MTLYGAGGESMTGVTPDIDQRFAVPKSVVASPLPRASRLRPLVVVLATGLGMLGTAGVVAFLVWWLVLSGG</sequence>
<gene>
    <name evidence="2" type="ORF">LCGC14_1933630</name>
</gene>
<organism evidence="2">
    <name type="scientific">marine sediment metagenome</name>
    <dbReference type="NCBI Taxonomy" id="412755"/>
    <lineage>
        <taxon>unclassified sequences</taxon>
        <taxon>metagenomes</taxon>
        <taxon>ecological metagenomes</taxon>
    </lineage>
</organism>